<feature type="domain" description="RRM" evidence="4">
    <location>
        <begin position="212"/>
        <end position="304"/>
    </location>
</feature>
<evidence type="ECO:0000313" key="6">
    <source>
        <dbReference type="Proteomes" id="UP001222027"/>
    </source>
</evidence>
<feature type="region of interest" description="Disordered" evidence="3">
    <location>
        <begin position="1"/>
        <end position="62"/>
    </location>
</feature>
<evidence type="ECO:0000256" key="3">
    <source>
        <dbReference type="SAM" id="MobiDB-lite"/>
    </source>
</evidence>
<dbReference type="Gene3D" id="3.30.70.330">
    <property type="match status" value="2"/>
</dbReference>
<dbReference type="PANTHER" id="PTHR48024:SF9">
    <property type="entry name" value="UBP1-ASSOCIATED PROTEINS 1A-RELATED"/>
    <property type="match status" value="1"/>
</dbReference>
<keyword evidence="1 2" id="KW-0694">RNA-binding</keyword>
<dbReference type="Proteomes" id="UP001222027">
    <property type="component" value="Unassembled WGS sequence"/>
</dbReference>
<organism evidence="5 6">
    <name type="scientific">Ensete ventricosum</name>
    <name type="common">Abyssinian banana</name>
    <name type="synonym">Musa ensete</name>
    <dbReference type="NCBI Taxonomy" id="4639"/>
    <lineage>
        <taxon>Eukaryota</taxon>
        <taxon>Viridiplantae</taxon>
        <taxon>Streptophyta</taxon>
        <taxon>Embryophyta</taxon>
        <taxon>Tracheophyta</taxon>
        <taxon>Spermatophyta</taxon>
        <taxon>Magnoliopsida</taxon>
        <taxon>Liliopsida</taxon>
        <taxon>Zingiberales</taxon>
        <taxon>Musaceae</taxon>
        <taxon>Ensete</taxon>
    </lineage>
</organism>
<comment type="caution">
    <text evidence="5">The sequence shown here is derived from an EMBL/GenBank/DDBJ whole genome shotgun (WGS) entry which is preliminary data.</text>
</comment>
<accession>A0AAV8R0E2</accession>
<dbReference type="SUPFAM" id="SSF54928">
    <property type="entry name" value="RNA-binding domain, RBD"/>
    <property type="match status" value="2"/>
</dbReference>
<dbReference type="EMBL" id="JAQQAF010000005">
    <property type="protein sequence ID" value="KAJ8486034.1"/>
    <property type="molecule type" value="Genomic_DNA"/>
</dbReference>
<feature type="domain" description="RRM" evidence="4">
    <location>
        <begin position="100"/>
        <end position="177"/>
    </location>
</feature>
<keyword evidence="6" id="KW-1185">Reference proteome</keyword>
<dbReference type="InterPro" id="IPR035979">
    <property type="entry name" value="RBD_domain_sf"/>
</dbReference>
<proteinExistence type="predicted"/>
<evidence type="ECO:0000313" key="5">
    <source>
        <dbReference type="EMBL" id="KAJ8486034.1"/>
    </source>
</evidence>
<dbReference type="InterPro" id="IPR012677">
    <property type="entry name" value="Nucleotide-bd_a/b_plait_sf"/>
</dbReference>
<dbReference type="GO" id="GO:0005634">
    <property type="term" value="C:nucleus"/>
    <property type="evidence" value="ECO:0007669"/>
    <property type="project" value="TreeGrafter"/>
</dbReference>
<name>A0AAV8R0E2_ENSVE</name>
<evidence type="ECO:0000259" key="4">
    <source>
        <dbReference type="PROSITE" id="PS50102"/>
    </source>
</evidence>
<sequence>MATKKRKVDQEDELLPAVPNHADNPLHQQPVAYTPAPASDDEDGGRGSESDQDDDDDDVGNLLEPISRDRLVSLLCFAAASDPAALAEIRRVADLDPVHRKLFVHGLGWDTTAEGLRAAFVRYGDIDDCRVIVDKASGRSKGYGFVLFRHRSSARRALRRPQKLIDNRMTSCQLASSGPSASVHHHHNSASQHHQNPNPGPGPASHQDNISRKIYVGNVHSDIDGGRLLAFFSQYGEIEEGPIGFDRHTGKPKGYALFVYRTVEGALRALEEPSKNFEGHLLHCQKATDNKSKGALVQNTAASPNVVPSTGALNGPGYAMPPSDIGLAQQAAMLGQGLLGMGGGQAFGQGMQPNVALLTLLATAGQNPAAFGVTPAMLASLNPAFAAAFGAAGSQQAVPPSAFPQTAQMPSYGMGSAGYQVFRALIQLLNKEEQEVLALTPLRQVQCQGHQLDQWVDMDHFSFAPRSWLFMLFKDRLTFQYLLALDIRERLPMQQLFKQWNCLSSFLVIYGSETSCLKSFTENWACKKSCPLGESLVTRSTLCLINQDTIYHHMKPSCPNVLSSLSWSKKPGILLDLGLTSNVVNSHIIHKSLVITMSSRLANTGTQLAREDDDVLGES</sequence>
<reference evidence="5 6" key="1">
    <citation type="submission" date="2022-12" db="EMBL/GenBank/DDBJ databases">
        <title>Chromosome-scale assembly of the Ensete ventricosum genome.</title>
        <authorList>
            <person name="Dussert Y."/>
            <person name="Stocks J."/>
            <person name="Wendawek A."/>
            <person name="Woldeyes F."/>
            <person name="Nichols R.A."/>
            <person name="Borrell J.S."/>
        </authorList>
    </citation>
    <scope>NUCLEOTIDE SEQUENCE [LARGE SCALE GENOMIC DNA]</scope>
    <source>
        <strain evidence="6">cv. Maze</strain>
        <tissue evidence="5">Seeds</tissue>
    </source>
</reference>
<dbReference type="PROSITE" id="PS50102">
    <property type="entry name" value="RRM"/>
    <property type="match status" value="2"/>
</dbReference>
<dbReference type="GO" id="GO:0003723">
    <property type="term" value="F:RNA binding"/>
    <property type="evidence" value="ECO:0007669"/>
    <property type="project" value="UniProtKB-UniRule"/>
</dbReference>
<dbReference type="InterPro" id="IPR050886">
    <property type="entry name" value="RNA-binding_reg"/>
</dbReference>
<dbReference type="Pfam" id="PF00076">
    <property type="entry name" value="RRM_1"/>
    <property type="match status" value="2"/>
</dbReference>
<evidence type="ECO:0000256" key="1">
    <source>
        <dbReference type="ARBA" id="ARBA00022884"/>
    </source>
</evidence>
<dbReference type="SMART" id="SM00360">
    <property type="entry name" value="RRM"/>
    <property type="match status" value="2"/>
</dbReference>
<protein>
    <recommendedName>
        <fullName evidence="4">RRM domain-containing protein</fullName>
    </recommendedName>
</protein>
<evidence type="ECO:0000256" key="2">
    <source>
        <dbReference type="PROSITE-ProRule" id="PRU00176"/>
    </source>
</evidence>
<dbReference type="AlphaFoldDB" id="A0AAV8R0E2"/>
<feature type="compositionally biased region" description="Acidic residues" evidence="3">
    <location>
        <begin position="50"/>
        <end position="59"/>
    </location>
</feature>
<gene>
    <name evidence="5" type="ORF">OPV22_018519</name>
</gene>
<dbReference type="PANTHER" id="PTHR48024">
    <property type="entry name" value="GEO13361P1-RELATED"/>
    <property type="match status" value="1"/>
</dbReference>
<feature type="region of interest" description="Disordered" evidence="3">
    <location>
        <begin position="173"/>
        <end position="208"/>
    </location>
</feature>
<dbReference type="InterPro" id="IPR000504">
    <property type="entry name" value="RRM_dom"/>
</dbReference>